<keyword evidence="6" id="KW-0677">Repeat</keyword>
<reference evidence="15" key="1">
    <citation type="submission" date="2021-01" db="EMBL/GenBank/DDBJ databases">
        <authorList>
            <person name="Corre E."/>
            <person name="Pelletier E."/>
            <person name="Niang G."/>
            <person name="Scheremetjew M."/>
            <person name="Finn R."/>
            <person name="Kale V."/>
            <person name="Holt S."/>
            <person name="Cochrane G."/>
            <person name="Meng A."/>
            <person name="Brown T."/>
            <person name="Cohen L."/>
        </authorList>
    </citation>
    <scope>NUCLEOTIDE SEQUENCE</scope>
    <source>
        <strain evidence="15">CCMP325</strain>
    </source>
</reference>
<feature type="transmembrane region" description="Helical" evidence="12">
    <location>
        <begin position="980"/>
        <end position="1009"/>
    </location>
</feature>
<evidence type="ECO:0000256" key="12">
    <source>
        <dbReference type="SAM" id="Phobius"/>
    </source>
</evidence>
<dbReference type="InterPro" id="IPR027417">
    <property type="entry name" value="P-loop_NTPase"/>
</dbReference>
<dbReference type="CDD" id="cd18580">
    <property type="entry name" value="ABC_6TM_ABCC_D2"/>
    <property type="match status" value="1"/>
</dbReference>
<dbReference type="InterPro" id="IPR017871">
    <property type="entry name" value="ABC_transporter-like_CS"/>
</dbReference>
<dbReference type="InterPro" id="IPR044746">
    <property type="entry name" value="ABCC_6TM_D1"/>
</dbReference>
<feature type="region of interest" description="Disordered" evidence="11">
    <location>
        <begin position="672"/>
        <end position="710"/>
    </location>
</feature>
<evidence type="ECO:0000259" key="14">
    <source>
        <dbReference type="PROSITE" id="PS50929"/>
    </source>
</evidence>
<dbReference type="GO" id="GO:0009507">
    <property type="term" value="C:chloroplast"/>
    <property type="evidence" value="ECO:0007669"/>
    <property type="project" value="UniProtKB-SubCell"/>
</dbReference>
<proteinExistence type="inferred from homology"/>
<evidence type="ECO:0000256" key="4">
    <source>
        <dbReference type="ARBA" id="ARBA00022448"/>
    </source>
</evidence>
<evidence type="ECO:0000256" key="5">
    <source>
        <dbReference type="ARBA" id="ARBA00022692"/>
    </source>
</evidence>
<dbReference type="CDD" id="cd03244">
    <property type="entry name" value="ABCC_MRP_domain2"/>
    <property type="match status" value="1"/>
</dbReference>
<evidence type="ECO:0000256" key="6">
    <source>
        <dbReference type="ARBA" id="ARBA00022737"/>
    </source>
</evidence>
<evidence type="ECO:0000256" key="1">
    <source>
        <dbReference type="ARBA" id="ARBA00004141"/>
    </source>
</evidence>
<dbReference type="SUPFAM" id="SSF90123">
    <property type="entry name" value="ABC transporter transmembrane region"/>
    <property type="match status" value="2"/>
</dbReference>
<evidence type="ECO:0000256" key="7">
    <source>
        <dbReference type="ARBA" id="ARBA00022741"/>
    </source>
</evidence>
<protein>
    <recommendedName>
        <fullName evidence="16">ATP-dependent transporter ycf16</fullName>
    </recommendedName>
</protein>
<feature type="transmembrane region" description="Helical" evidence="12">
    <location>
        <begin position="95"/>
        <end position="120"/>
    </location>
</feature>
<dbReference type="GO" id="GO:0005524">
    <property type="term" value="F:ATP binding"/>
    <property type="evidence" value="ECO:0007669"/>
    <property type="project" value="UniProtKB-KW"/>
</dbReference>
<comment type="similarity">
    <text evidence="3">Belongs to the ABC transporter superfamily. ABCC family. Conjugate transporter (TC 3.A.1.208) subfamily.</text>
</comment>
<keyword evidence="8" id="KW-0067">ATP-binding</keyword>
<dbReference type="Gene3D" id="3.40.50.300">
    <property type="entry name" value="P-loop containing nucleotide triphosphate hydrolases"/>
    <property type="match status" value="2"/>
</dbReference>
<dbReference type="PROSITE" id="PS50893">
    <property type="entry name" value="ABC_TRANSPORTER_2"/>
    <property type="match status" value="2"/>
</dbReference>
<dbReference type="Gene3D" id="1.20.1560.10">
    <property type="entry name" value="ABC transporter type 1, transmembrane domain"/>
    <property type="match status" value="2"/>
</dbReference>
<dbReference type="InterPro" id="IPR044726">
    <property type="entry name" value="ABCC_6TM_D2"/>
</dbReference>
<dbReference type="FunFam" id="1.20.1560.10:FF:000013">
    <property type="entry name" value="ABC transporter C family member 2"/>
    <property type="match status" value="1"/>
</dbReference>
<dbReference type="PROSITE" id="PS50929">
    <property type="entry name" value="ABC_TM1F"/>
    <property type="match status" value="2"/>
</dbReference>
<dbReference type="Pfam" id="PF00005">
    <property type="entry name" value="ABC_tran"/>
    <property type="match status" value="2"/>
</dbReference>
<comment type="subcellular location">
    <subcellularLocation>
        <location evidence="1">Membrane</location>
        <topology evidence="1">Multi-pass membrane protein</topology>
    </subcellularLocation>
    <subcellularLocation>
        <location evidence="2">Plastid</location>
        <location evidence="2">Chloroplast</location>
    </subcellularLocation>
</comment>
<dbReference type="FunFam" id="1.20.1560.10:FF:000006">
    <property type="entry name" value="ATP-binding cassette, sub-family C (CFTR/MRP), member 9"/>
    <property type="match status" value="1"/>
</dbReference>
<sequence length="1324" mass="146324">MKIPSWAPLWFRPLVEDEEQGSKHLHPGPLPRAGDRSFLSLLFFSWYNELLAVARGRSLDQEDIWSLPAGYSSEDWARPIAHHRRLWKMMRGSRLLGLYAWCGFLRLCSELGSMASPLLLNQMLKYLSDQSNMFAAANHHSFTEGYMIALLMLLAAVFQSLCLQHYIGMCFECGAYARSTVMNLVFGKVLRLQSSSIQDISSGQLTNLMTKDAAKIQEFILFGHNIWSAPFTAAWVIGMLLSILGWPATAGIVLTIVLIPLQSYIARCSEKFRSETLKYSDLRLKIVGTTLEGIRTVKLSAWEKEVEKKLQAIRQSEARAIRNSAVLLSLNRALMDASPILVALATFAIYTLLGNELTADKAFTSLALFNLLGHPFTVLPKTISIVADIKVTMLRLHALWDQEDNEELHMKVEKDESEVVVDISNMCIGWHPTRNDVLNMTSKAQRSLQDVSNRSRSTEEISNVVIKNANLQLRRGELLVIIGPVASGKSTLLASIAGEAPMQGGTYQLRGRKLGYLPQIPWIKNGTVLENITLASSSRQQDEDDFLAHVVRVTALEDDIKAWPHGIKTEVGERGIQLSGGQKQRIALARLLFARPDVFVLDCPIASLDSRTARFVFEEAIMKTIIGSGATCLMSSNNAWMLEHVNKVAILSKGSLEVTTVSSMESTLKEAIKTSTGLVEEEEEDESGGGEDSKKGGGKEKSKSWSSGKSEKKRAGKLPLTTYNFYFESATWRLTLAVFAFAFLAETFLISKDLVLSAWSDSFVSSSLSNSSAVVSNQSAKISRSNSLLSTYAILCFVAIFCQLVRSLSLALACTNASQSLHDRMLEKVMAAPLSFFESTPVGQITNRFSSDMDGLDFSLRTAIHMAMDMVVTLIGSLFLLCLREPPLILAFTVLFFVYREIQKLFEKAATELKRLDSTTKSPIFTLFSQTVDGISTIRPLKLEDKIFHAMTEAIDNNTAAYLSWAHVNRWLGVRLDFMGALLTFFTALLCLFSGIGSGGIGLLLTYAITITRTLAGSVRTYTQLEVQMNAVERVQEYCNLQPEEEEEEERQAKARALIPPGWPSKGEIIWENVTCRYKQQGPDVLKGISLHVRSSTSVGFCGRTGAGKSSMLMALLRVIPCASGRILLDSVDISQLPLRELRSRIAIIPQDPVQIAQTVREAVDPLDAHSDSVVASVLEEVGLIGKEAKEGEEVKLDTPLKEGGVNLSVGQRQLMCLARALVANKKVLLLDEATAHVDENTATRLRNTMARLRRKHTIIVIAHRLEDVAVCDDVVVLEGGSIAERGAPQELLQHEEGPFLSLVKELGQSTATKIQTIVEEANK</sequence>
<dbReference type="SUPFAM" id="SSF52540">
    <property type="entry name" value="P-loop containing nucleoside triphosphate hydrolases"/>
    <property type="match status" value="2"/>
</dbReference>
<feature type="transmembrane region" description="Helical" evidence="12">
    <location>
        <begin position="333"/>
        <end position="353"/>
    </location>
</feature>
<feature type="transmembrane region" description="Helical" evidence="12">
    <location>
        <begin position="219"/>
        <end position="237"/>
    </location>
</feature>
<dbReference type="GO" id="GO:0016887">
    <property type="term" value="F:ATP hydrolysis activity"/>
    <property type="evidence" value="ECO:0007669"/>
    <property type="project" value="InterPro"/>
</dbReference>
<evidence type="ECO:0008006" key="16">
    <source>
        <dbReference type="Google" id="ProtNLM"/>
    </source>
</evidence>
<dbReference type="InterPro" id="IPR003593">
    <property type="entry name" value="AAA+_ATPase"/>
</dbReference>
<evidence type="ECO:0000259" key="13">
    <source>
        <dbReference type="PROSITE" id="PS50893"/>
    </source>
</evidence>
<dbReference type="PANTHER" id="PTHR24223">
    <property type="entry name" value="ATP-BINDING CASSETTE SUB-FAMILY C"/>
    <property type="match status" value="1"/>
</dbReference>
<feature type="domain" description="ABC transmembrane type-1" evidence="14">
    <location>
        <begin position="100"/>
        <end position="388"/>
    </location>
</feature>
<feature type="transmembrane region" description="Helical" evidence="12">
    <location>
        <begin position="730"/>
        <end position="750"/>
    </location>
</feature>
<evidence type="ECO:0000256" key="8">
    <source>
        <dbReference type="ARBA" id="ARBA00022840"/>
    </source>
</evidence>
<gene>
    <name evidence="15" type="ORF">HPHI1048_LOCUS17611</name>
</gene>
<evidence type="ECO:0000256" key="3">
    <source>
        <dbReference type="ARBA" id="ARBA00009726"/>
    </source>
</evidence>
<feature type="domain" description="ABC transmembrane type-1" evidence="14">
    <location>
        <begin position="736"/>
        <end position="1026"/>
    </location>
</feature>
<dbReference type="InterPro" id="IPR036640">
    <property type="entry name" value="ABC1_TM_sf"/>
</dbReference>
<evidence type="ECO:0000256" key="2">
    <source>
        <dbReference type="ARBA" id="ARBA00004229"/>
    </source>
</evidence>
<dbReference type="SMART" id="SM00382">
    <property type="entry name" value="AAA"/>
    <property type="match status" value="2"/>
</dbReference>
<dbReference type="InterPro" id="IPR003439">
    <property type="entry name" value="ABC_transporter-like_ATP-bd"/>
</dbReference>
<keyword evidence="10 12" id="KW-0472">Membrane</keyword>
<dbReference type="InterPro" id="IPR050173">
    <property type="entry name" value="ABC_transporter_C-like"/>
</dbReference>
<dbReference type="PANTHER" id="PTHR24223:SF456">
    <property type="entry name" value="MULTIDRUG RESISTANCE-ASSOCIATED PROTEIN LETHAL(2)03659"/>
    <property type="match status" value="1"/>
</dbReference>
<dbReference type="GO" id="GO:0140359">
    <property type="term" value="F:ABC-type transporter activity"/>
    <property type="evidence" value="ECO:0007669"/>
    <property type="project" value="InterPro"/>
</dbReference>
<dbReference type="PROSITE" id="PS00211">
    <property type="entry name" value="ABC_TRANSPORTER_1"/>
    <property type="match status" value="2"/>
</dbReference>
<dbReference type="EMBL" id="HBEO01026148">
    <property type="protein sequence ID" value="CAD8497328.1"/>
    <property type="molecule type" value="Transcribed_RNA"/>
</dbReference>
<feature type="compositionally biased region" description="Basic and acidic residues" evidence="11">
    <location>
        <begin position="691"/>
        <end position="703"/>
    </location>
</feature>
<keyword evidence="5 12" id="KW-0812">Transmembrane</keyword>
<feature type="domain" description="ABC transporter" evidence="13">
    <location>
        <begin position="446"/>
        <end position="678"/>
    </location>
</feature>
<dbReference type="GO" id="GO:0016020">
    <property type="term" value="C:membrane"/>
    <property type="evidence" value="ECO:0007669"/>
    <property type="project" value="UniProtKB-SubCell"/>
</dbReference>
<keyword evidence="7" id="KW-0547">Nucleotide-binding</keyword>
<feature type="transmembrane region" description="Helical" evidence="12">
    <location>
        <begin position="789"/>
        <end position="813"/>
    </location>
</feature>
<evidence type="ECO:0000256" key="9">
    <source>
        <dbReference type="ARBA" id="ARBA00022989"/>
    </source>
</evidence>
<evidence type="ECO:0000313" key="15">
    <source>
        <dbReference type="EMBL" id="CAD8497328.1"/>
    </source>
</evidence>
<feature type="transmembrane region" description="Helical" evidence="12">
    <location>
        <begin position="145"/>
        <end position="163"/>
    </location>
</feature>
<dbReference type="InterPro" id="IPR011527">
    <property type="entry name" value="ABC1_TM_dom"/>
</dbReference>
<organism evidence="15">
    <name type="scientific">Hanusia phi</name>
    <dbReference type="NCBI Taxonomy" id="3032"/>
    <lineage>
        <taxon>Eukaryota</taxon>
        <taxon>Cryptophyceae</taxon>
        <taxon>Pyrenomonadales</taxon>
        <taxon>Geminigeraceae</taxon>
        <taxon>Hanusia</taxon>
    </lineage>
</organism>
<dbReference type="FunFam" id="3.40.50.300:FF:000838">
    <property type="entry name" value="ABC multidrug transporter (Eurofung)"/>
    <property type="match status" value="1"/>
</dbReference>
<dbReference type="Pfam" id="PF00664">
    <property type="entry name" value="ABC_membrane"/>
    <property type="match status" value="2"/>
</dbReference>
<evidence type="ECO:0000256" key="10">
    <source>
        <dbReference type="ARBA" id="ARBA00023136"/>
    </source>
</evidence>
<accession>A0A7S0EXI0</accession>
<dbReference type="CDD" id="cd18579">
    <property type="entry name" value="ABC_6TM_ABCC_D1"/>
    <property type="match status" value="1"/>
</dbReference>
<evidence type="ECO:0000256" key="11">
    <source>
        <dbReference type="SAM" id="MobiDB-lite"/>
    </source>
</evidence>
<name>A0A7S0EXI0_9CRYP</name>
<feature type="transmembrane region" description="Helical" evidence="12">
    <location>
        <begin position="243"/>
        <end position="265"/>
    </location>
</feature>
<keyword evidence="4" id="KW-0813">Transport</keyword>
<feature type="compositionally biased region" description="Acidic residues" evidence="11">
    <location>
        <begin position="679"/>
        <end position="689"/>
    </location>
</feature>
<feature type="domain" description="ABC transporter" evidence="13">
    <location>
        <begin position="1069"/>
        <end position="1305"/>
    </location>
</feature>
<keyword evidence="9 12" id="KW-1133">Transmembrane helix</keyword>